<evidence type="ECO:0000313" key="3">
    <source>
        <dbReference type="Proteomes" id="UP000002669"/>
    </source>
</evidence>
<dbReference type="OrthoDB" id="4187608at2759"/>
<evidence type="ECO:0000256" key="1">
    <source>
        <dbReference type="SAM" id="MobiDB-lite"/>
    </source>
</evidence>
<dbReference type="RefSeq" id="XP_003169196.1">
    <property type="nucleotide sequence ID" value="XM_003169148.1"/>
</dbReference>
<feature type="region of interest" description="Disordered" evidence="1">
    <location>
        <begin position="142"/>
        <end position="224"/>
    </location>
</feature>
<feature type="compositionally biased region" description="Gly residues" evidence="1">
    <location>
        <begin position="214"/>
        <end position="224"/>
    </location>
</feature>
<evidence type="ECO:0000313" key="2">
    <source>
        <dbReference type="EMBL" id="EFQ96819.1"/>
    </source>
</evidence>
<dbReference type="VEuPathDB" id="FungiDB:MGYG_08742"/>
<accession>E4V6V3</accession>
<feature type="compositionally biased region" description="Low complexity" evidence="1">
    <location>
        <begin position="15"/>
        <end position="28"/>
    </location>
</feature>
<dbReference type="InParanoid" id="E4V6V3"/>
<dbReference type="EMBL" id="DS989831">
    <property type="protein sequence ID" value="EFQ96819.1"/>
    <property type="molecule type" value="Genomic_DNA"/>
</dbReference>
<sequence length="224" mass="23579">MSLVPSNSGSEPDTNRTNSNNNQRSASTVPDDGGAAATAELEAAIVANPDLRPVTPQFAEWEDYDTILAQNPDIANPVPGRKKEFYLSKDRWECGHEEEPVQTAIERNVSEGGGSNAEPAILINDIRGICEACMAKWRRLETAGPQPDAPGPSSATATPRGLPLYTPSWERPGVNSGPPLELDDSDDEFDDDGTLSDGSEDSLGPPPGPPPGSTAGGMGAARSR</sequence>
<dbReference type="eggNOG" id="ENOG502T3BH">
    <property type="taxonomic scope" value="Eukaryota"/>
</dbReference>
<dbReference type="Proteomes" id="UP000002669">
    <property type="component" value="Unassembled WGS sequence"/>
</dbReference>
<feature type="compositionally biased region" description="Polar residues" evidence="1">
    <location>
        <begin position="1"/>
        <end position="12"/>
    </location>
</feature>
<feature type="region of interest" description="Disordered" evidence="1">
    <location>
        <begin position="1"/>
        <end position="37"/>
    </location>
</feature>
<protein>
    <submittedName>
        <fullName evidence="2">Uncharacterized protein</fullName>
    </submittedName>
</protein>
<dbReference type="GeneID" id="10024314"/>
<keyword evidence="3" id="KW-1185">Reference proteome</keyword>
<feature type="compositionally biased region" description="Acidic residues" evidence="1">
    <location>
        <begin position="181"/>
        <end position="200"/>
    </location>
</feature>
<dbReference type="HOGENOM" id="CLU_1179971_0_0_1"/>
<name>E4V6V3_ARTGP</name>
<reference evidence="3" key="1">
    <citation type="journal article" date="2012" name="MBio">
        <title>Comparative genome analysis of Trichophyton rubrum and related dermatophytes reveals candidate genes involved in infection.</title>
        <authorList>
            <person name="Martinez D.A."/>
            <person name="Oliver B.G."/>
            <person name="Graeser Y."/>
            <person name="Goldberg J.M."/>
            <person name="Li W."/>
            <person name="Martinez-Rossi N.M."/>
            <person name="Monod M."/>
            <person name="Shelest E."/>
            <person name="Barton R.C."/>
            <person name="Birch E."/>
            <person name="Brakhage A.A."/>
            <person name="Chen Z."/>
            <person name="Gurr S.J."/>
            <person name="Heiman D."/>
            <person name="Heitman J."/>
            <person name="Kosti I."/>
            <person name="Rossi A."/>
            <person name="Saif S."/>
            <person name="Samalova M."/>
            <person name="Saunders C.W."/>
            <person name="Shea T."/>
            <person name="Summerbell R.C."/>
            <person name="Xu J."/>
            <person name="Young S."/>
            <person name="Zeng Q."/>
            <person name="Birren B.W."/>
            <person name="Cuomo C.A."/>
            <person name="White T.C."/>
        </authorList>
    </citation>
    <scope>NUCLEOTIDE SEQUENCE [LARGE SCALE GENOMIC DNA]</scope>
    <source>
        <strain evidence="3">ATCC MYA-4604 / CBS 118893</strain>
    </source>
</reference>
<dbReference type="OMA" id="RWECGHE"/>
<dbReference type="AlphaFoldDB" id="E4V6V3"/>
<gene>
    <name evidence="2" type="ORF">MGYG_08742</name>
</gene>
<proteinExistence type="predicted"/>
<organism evidence="3">
    <name type="scientific">Arthroderma gypseum (strain ATCC MYA-4604 / CBS 118893)</name>
    <name type="common">Microsporum gypseum</name>
    <dbReference type="NCBI Taxonomy" id="535722"/>
    <lineage>
        <taxon>Eukaryota</taxon>
        <taxon>Fungi</taxon>
        <taxon>Dikarya</taxon>
        <taxon>Ascomycota</taxon>
        <taxon>Pezizomycotina</taxon>
        <taxon>Eurotiomycetes</taxon>
        <taxon>Eurotiomycetidae</taxon>
        <taxon>Onygenales</taxon>
        <taxon>Arthrodermataceae</taxon>
        <taxon>Nannizzia</taxon>
    </lineage>
</organism>